<comment type="caution">
    <text evidence="1">The sequence shown here is derived from an EMBL/GenBank/DDBJ whole genome shotgun (WGS) entry which is preliminary data.</text>
</comment>
<dbReference type="EMBL" id="LAZR01013837">
    <property type="protein sequence ID" value="KKM20112.1"/>
    <property type="molecule type" value="Genomic_DNA"/>
</dbReference>
<protein>
    <submittedName>
        <fullName evidence="1">Uncharacterized protein</fullName>
    </submittedName>
</protein>
<name>A0A0F9HYB3_9ZZZZ</name>
<reference evidence="1" key="1">
    <citation type="journal article" date="2015" name="Nature">
        <title>Complex archaea that bridge the gap between prokaryotes and eukaryotes.</title>
        <authorList>
            <person name="Spang A."/>
            <person name="Saw J.H."/>
            <person name="Jorgensen S.L."/>
            <person name="Zaremba-Niedzwiedzka K."/>
            <person name="Martijn J."/>
            <person name="Lind A.E."/>
            <person name="van Eijk R."/>
            <person name="Schleper C."/>
            <person name="Guy L."/>
            <person name="Ettema T.J."/>
        </authorList>
    </citation>
    <scope>NUCLEOTIDE SEQUENCE</scope>
</reference>
<sequence length="151" mass="16407">MKRILIILVMLASAAYAITETHFEGDGSSAPRYTSLKKVVIGALTETTGFNSATRTTRQIFGIFHRIVIDQTGSDASYNVRVQDENLFDIFNATLTDDVDYSALLSASSTSGTDLYAGIPVCGTLTVKVRGAASSTLTGLKVILYYTEYWK</sequence>
<proteinExistence type="predicted"/>
<gene>
    <name evidence="1" type="ORF">LCGC14_1648820</name>
</gene>
<accession>A0A0F9HYB3</accession>
<dbReference type="AlphaFoldDB" id="A0A0F9HYB3"/>
<organism evidence="1">
    <name type="scientific">marine sediment metagenome</name>
    <dbReference type="NCBI Taxonomy" id="412755"/>
    <lineage>
        <taxon>unclassified sequences</taxon>
        <taxon>metagenomes</taxon>
        <taxon>ecological metagenomes</taxon>
    </lineage>
</organism>
<evidence type="ECO:0000313" key="1">
    <source>
        <dbReference type="EMBL" id="KKM20112.1"/>
    </source>
</evidence>